<evidence type="ECO:0000259" key="1">
    <source>
        <dbReference type="Pfam" id="PF04577"/>
    </source>
</evidence>
<feature type="domain" description="Glycosyltransferase 61 catalytic" evidence="1">
    <location>
        <begin position="84"/>
        <end position="245"/>
    </location>
</feature>
<name>A0ABU6IBC7_9ENTR</name>
<dbReference type="InterPro" id="IPR049625">
    <property type="entry name" value="Glyco_transf_61_cat"/>
</dbReference>
<evidence type="ECO:0000313" key="2">
    <source>
        <dbReference type="EMBL" id="MEC3938879.1"/>
    </source>
</evidence>
<evidence type="ECO:0000313" key="3">
    <source>
        <dbReference type="Proteomes" id="UP001357437"/>
    </source>
</evidence>
<dbReference type="RefSeq" id="WP_150870161.1">
    <property type="nucleotide sequence ID" value="NZ_CP042930.1"/>
</dbReference>
<gene>
    <name evidence="2" type="ORF">VOF76_22280</name>
</gene>
<keyword evidence="3" id="KW-1185">Reference proteome</keyword>
<protein>
    <submittedName>
        <fullName evidence="2">Glycosyltransferase 61 family protein</fullName>
    </submittedName>
</protein>
<sequence length="358" mass="40681">MIQSAISIEFLYNGRIAPLTSLNVGTPQAPGSFDGGVYYSNNDICLQGLHGKTHYTNKPVTLTSSEMPKLSGSHIFGGMLQEHFGHFLTESIGRIWALKHLSSKFNSIVFYHRIPNGRVPHFVREIMEMLAPNVHINIIQQPTVIEELAVPTHIEKNGMLYGHTVMQEAVQPLKNIRSGTAKRLYISRSKLNLNDGGILFEGLIEKYLEAEGYVIIHPEKMTVNEQISAYNGAEELIFAEGSSLHLYSLVARPSQRIFIIWRRKIADHFGWQIGTFGGPKHIYGELCINSLFVPPNGEVCARALLDFSDLSMQLYKNHFISSHLWAPLPRYEIKQEMDRIEIATKRQYLEKRLRSDNY</sequence>
<comment type="caution">
    <text evidence="2">The sequence shown here is derived from an EMBL/GenBank/DDBJ whole genome shotgun (WGS) entry which is preliminary data.</text>
</comment>
<organism evidence="2 3">
    <name type="scientific">Leclercia adecarboxylata</name>
    <dbReference type="NCBI Taxonomy" id="83655"/>
    <lineage>
        <taxon>Bacteria</taxon>
        <taxon>Pseudomonadati</taxon>
        <taxon>Pseudomonadota</taxon>
        <taxon>Gammaproteobacteria</taxon>
        <taxon>Enterobacterales</taxon>
        <taxon>Enterobacteriaceae</taxon>
        <taxon>Leclercia</taxon>
    </lineage>
</organism>
<dbReference type="Proteomes" id="UP001357437">
    <property type="component" value="Unassembled WGS sequence"/>
</dbReference>
<accession>A0ABU6IBC7</accession>
<reference evidence="2 3" key="1">
    <citation type="submission" date="2024-01" db="EMBL/GenBank/DDBJ databases">
        <title>Comparative Genomics of Leclercia adecarboxylata Strains Isolated from Several Sources.</title>
        <authorList>
            <person name="Yescas-Zazueta V."/>
            <person name="Balbuena-Alonso M.G."/>
            <person name="Valencia D."/>
            <person name="Mendez-Pfeiffer P.A."/>
            <person name="Ballesteros-Monrreal M.G."/>
            <person name="Rocha-Gracia R.D.C."/>
            <person name="Barrios-Villa E."/>
        </authorList>
    </citation>
    <scope>NUCLEOTIDE SEQUENCE [LARGE SCALE GENOMIC DNA]</scope>
    <source>
        <strain evidence="2 3">33MEM</strain>
    </source>
</reference>
<dbReference type="EMBL" id="JAYMCU010000071">
    <property type="protein sequence ID" value="MEC3938879.1"/>
    <property type="molecule type" value="Genomic_DNA"/>
</dbReference>
<proteinExistence type="predicted"/>
<dbReference type="Pfam" id="PF04577">
    <property type="entry name" value="Glyco_transf_61"/>
    <property type="match status" value="1"/>
</dbReference>